<protein>
    <submittedName>
        <fullName evidence="2">Uncharacterized protein</fullName>
    </submittedName>
</protein>
<name>A0A7J9EIV9_9ROSI</name>
<feature type="coiled-coil region" evidence="1">
    <location>
        <begin position="13"/>
        <end position="98"/>
    </location>
</feature>
<dbReference type="Proteomes" id="UP000593568">
    <property type="component" value="Unassembled WGS sequence"/>
</dbReference>
<evidence type="ECO:0000313" key="3">
    <source>
        <dbReference type="Proteomes" id="UP000593568"/>
    </source>
</evidence>
<organism evidence="2 3">
    <name type="scientific">Gossypium trilobum</name>
    <dbReference type="NCBI Taxonomy" id="34281"/>
    <lineage>
        <taxon>Eukaryota</taxon>
        <taxon>Viridiplantae</taxon>
        <taxon>Streptophyta</taxon>
        <taxon>Embryophyta</taxon>
        <taxon>Tracheophyta</taxon>
        <taxon>Spermatophyta</taxon>
        <taxon>Magnoliopsida</taxon>
        <taxon>eudicotyledons</taxon>
        <taxon>Gunneridae</taxon>
        <taxon>Pentapetalae</taxon>
        <taxon>rosids</taxon>
        <taxon>malvids</taxon>
        <taxon>Malvales</taxon>
        <taxon>Malvaceae</taxon>
        <taxon>Malvoideae</taxon>
        <taxon>Gossypium</taxon>
    </lineage>
</organism>
<reference evidence="2 3" key="1">
    <citation type="journal article" date="2019" name="Genome Biol. Evol.">
        <title>Insights into the evolution of the New World diploid cottons (Gossypium, subgenus Houzingenia) based on genome sequencing.</title>
        <authorList>
            <person name="Grover C.E."/>
            <person name="Arick M.A. 2nd"/>
            <person name="Thrash A."/>
            <person name="Conover J.L."/>
            <person name="Sanders W.S."/>
            <person name="Peterson D.G."/>
            <person name="Frelichowski J.E."/>
            <person name="Scheffler J.A."/>
            <person name="Scheffler B.E."/>
            <person name="Wendel J.F."/>
        </authorList>
    </citation>
    <scope>NUCLEOTIDE SEQUENCE [LARGE SCALE GENOMIC DNA]</scope>
    <source>
        <strain evidence="2">8</strain>
        <tissue evidence="2">Leaf</tissue>
    </source>
</reference>
<keyword evidence="1" id="KW-0175">Coiled coil</keyword>
<evidence type="ECO:0000313" key="2">
    <source>
        <dbReference type="EMBL" id="MBA0772969.1"/>
    </source>
</evidence>
<dbReference type="AlphaFoldDB" id="A0A7J9EIV9"/>
<gene>
    <name evidence="2" type="ORF">Gotri_008278</name>
</gene>
<sequence length="121" mass="14261">MLKIDVQIEKFRIEKVQKEAKITRKDLRDLNLKNKKLRRTIKNSGLGKSSTEWKEELSNIKDLENALQAHQQHLDNLLKALEEKNDQHDRNIRAYELALQEKDMHIGRLVNEIRKAAVQIV</sequence>
<accession>A0A7J9EIV9</accession>
<comment type="caution">
    <text evidence="2">The sequence shown here is derived from an EMBL/GenBank/DDBJ whole genome shotgun (WGS) entry which is preliminary data.</text>
</comment>
<proteinExistence type="predicted"/>
<evidence type="ECO:0000256" key="1">
    <source>
        <dbReference type="SAM" id="Coils"/>
    </source>
</evidence>
<keyword evidence="3" id="KW-1185">Reference proteome</keyword>
<dbReference type="EMBL" id="JABEZW010000008">
    <property type="protein sequence ID" value="MBA0772969.1"/>
    <property type="molecule type" value="Genomic_DNA"/>
</dbReference>